<dbReference type="AlphaFoldDB" id="A0A9Q1KWR3"/>
<evidence type="ECO:0000313" key="3">
    <source>
        <dbReference type="EMBL" id="KAJ8450318.1"/>
    </source>
</evidence>
<gene>
    <name evidence="3" type="ORF">Cgig2_004775</name>
</gene>
<dbReference type="InterPro" id="IPR029047">
    <property type="entry name" value="HSP70_peptide-bd_sf"/>
</dbReference>
<sequence length="155" mass="17528">MNELESICEPIVKKIYTNLDADATSVEASINCCMLNGVNNKDFVLVDVTLLSLTIKLYTRQMSVLIPRNTPIPTLKEHICSTAYDNQLTVSYPIRKGERLRHIAKDNNLIRNLHNSYPSATRMELSLQKHSGMLSKGATERMVKEAEKYKAADEE</sequence>
<organism evidence="3 4">
    <name type="scientific">Carnegiea gigantea</name>
    <dbReference type="NCBI Taxonomy" id="171969"/>
    <lineage>
        <taxon>Eukaryota</taxon>
        <taxon>Viridiplantae</taxon>
        <taxon>Streptophyta</taxon>
        <taxon>Embryophyta</taxon>
        <taxon>Tracheophyta</taxon>
        <taxon>Spermatophyta</taxon>
        <taxon>Magnoliopsida</taxon>
        <taxon>eudicotyledons</taxon>
        <taxon>Gunneridae</taxon>
        <taxon>Pentapetalae</taxon>
        <taxon>Caryophyllales</taxon>
        <taxon>Cactineae</taxon>
        <taxon>Cactaceae</taxon>
        <taxon>Cactoideae</taxon>
        <taxon>Echinocereeae</taxon>
        <taxon>Carnegiea</taxon>
    </lineage>
</organism>
<reference evidence="3" key="1">
    <citation type="submission" date="2022-04" db="EMBL/GenBank/DDBJ databases">
        <title>Carnegiea gigantea Genome sequencing and assembly v2.</title>
        <authorList>
            <person name="Copetti D."/>
            <person name="Sanderson M.J."/>
            <person name="Burquez A."/>
            <person name="Wojciechowski M.F."/>
        </authorList>
    </citation>
    <scope>NUCLEOTIDE SEQUENCE</scope>
    <source>
        <strain evidence="3">SGP5-SGP5p</strain>
        <tissue evidence="3">Aerial part</tissue>
    </source>
</reference>
<keyword evidence="4" id="KW-1185">Reference proteome</keyword>
<dbReference type="GO" id="GO:0005524">
    <property type="term" value="F:ATP binding"/>
    <property type="evidence" value="ECO:0007669"/>
    <property type="project" value="UniProtKB-KW"/>
</dbReference>
<dbReference type="GO" id="GO:0140662">
    <property type="term" value="F:ATP-dependent protein folding chaperone"/>
    <property type="evidence" value="ECO:0007669"/>
    <property type="project" value="InterPro"/>
</dbReference>
<dbReference type="PANTHER" id="PTHR19375">
    <property type="entry name" value="HEAT SHOCK PROTEIN 70KDA"/>
    <property type="match status" value="1"/>
</dbReference>
<comment type="caution">
    <text evidence="3">The sequence shown here is derived from an EMBL/GenBank/DDBJ whole genome shotgun (WGS) entry which is preliminary data.</text>
</comment>
<dbReference type="SUPFAM" id="SSF100920">
    <property type="entry name" value="Heat shock protein 70kD (HSP70), peptide-binding domain"/>
    <property type="match status" value="1"/>
</dbReference>
<evidence type="ECO:0000313" key="4">
    <source>
        <dbReference type="Proteomes" id="UP001153076"/>
    </source>
</evidence>
<keyword evidence="2" id="KW-0067">ATP-binding</keyword>
<dbReference type="Gene3D" id="2.60.34.10">
    <property type="entry name" value="Substrate Binding Domain Of DNAk, Chain A, domain 1"/>
    <property type="match status" value="1"/>
</dbReference>
<dbReference type="EMBL" id="JAKOGI010000016">
    <property type="protein sequence ID" value="KAJ8450318.1"/>
    <property type="molecule type" value="Genomic_DNA"/>
</dbReference>
<name>A0A9Q1KWR3_9CARY</name>
<dbReference type="InterPro" id="IPR013126">
    <property type="entry name" value="Hsp_70_fam"/>
</dbReference>
<accession>A0A9Q1KWR3</accession>
<evidence type="ECO:0000256" key="2">
    <source>
        <dbReference type="ARBA" id="ARBA00022840"/>
    </source>
</evidence>
<protein>
    <submittedName>
        <fullName evidence="3">Uncharacterized protein</fullName>
    </submittedName>
</protein>
<proteinExistence type="predicted"/>
<dbReference type="Pfam" id="PF00012">
    <property type="entry name" value="HSP70"/>
    <property type="match status" value="1"/>
</dbReference>
<evidence type="ECO:0000256" key="1">
    <source>
        <dbReference type="ARBA" id="ARBA00022741"/>
    </source>
</evidence>
<keyword evidence="1" id="KW-0547">Nucleotide-binding</keyword>
<dbReference type="Proteomes" id="UP001153076">
    <property type="component" value="Unassembled WGS sequence"/>
</dbReference>